<dbReference type="Pfam" id="PF03564">
    <property type="entry name" value="DUF1759"/>
    <property type="match status" value="1"/>
</dbReference>
<sequence length="159" mass="18170">VIDRLDCMSDKIREGITLCREILTKLEEGSQSTKKDEIRANRLHNHYDAFVTEIQMILQGPSNDSTDLKPKLREYTSLQLEASEVLSDLDVYLSHIPAKSESQVLFQGNNSQLPKLDIPKFDGNVLHWHAFWDKFTSTVVSKNLSDVDKFSYLEQALEG</sequence>
<proteinExistence type="predicted"/>
<evidence type="ECO:0000313" key="1">
    <source>
        <dbReference type="EMBL" id="JAG18374.1"/>
    </source>
</evidence>
<feature type="non-terminal residue" evidence="1">
    <location>
        <position position="1"/>
    </location>
</feature>
<name>A0A0A9XEE1_LYGHE</name>
<reference evidence="1" key="2">
    <citation type="submission" date="2014-07" db="EMBL/GenBank/DDBJ databases">
        <authorList>
            <person name="Hull J."/>
        </authorList>
    </citation>
    <scope>NUCLEOTIDE SEQUENCE</scope>
</reference>
<accession>A0A0A9XEE1</accession>
<dbReference type="EMBL" id="GBHO01025230">
    <property type="protein sequence ID" value="JAG18374.1"/>
    <property type="molecule type" value="Transcribed_RNA"/>
</dbReference>
<reference evidence="1" key="1">
    <citation type="journal article" date="2014" name="PLoS ONE">
        <title>Transcriptome-Based Identification of ABC Transporters in the Western Tarnished Plant Bug Lygus hesperus.</title>
        <authorList>
            <person name="Hull J.J."/>
            <person name="Chaney K."/>
            <person name="Geib S.M."/>
            <person name="Fabrick J.A."/>
            <person name="Brent C.S."/>
            <person name="Walsh D."/>
            <person name="Lavine L.C."/>
        </authorList>
    </citation>
    <scope>NUCLEOTIDE SEQUENCE</scope>
</reference>
<protein>
    <submittedName>
        <fullName evidence="1">Lipase member K</fullName>
    </submittedName>
</protein>
<dbReference type="AlphaFoldDB" id="A0A0A9XEE1"/>
<dbReference type="InterPro" id="IPR005312">
    <property type="entry name" value="DUF1759"/>
</dbReference>
<gene>
    <name evidence="1" type="primary">LIPK_0</name>
    <name evidence="1" type="ORF">CM83_256</name>
</gene>
<organism evidence="1">
    <name type="scientific">Lygus hesperus</name>
    <name type="common">Western plant bug</name>
    <dbReference type="NCBI Taxonomy" id="30085"/>
    <lineage>
        <taxon>Eukaryota</taxon>
        <taxon>Metazoa</taxon>
        <taxon>Ecdysozoa</taxon>
        <taxon>Arthropoda</taxon>
        <taxon>Hexapoda</taxon>
        <taxon>Insecta</taxon>
        <taxon>Pterygota</taxon>
        <taxon>Neoptera</taxon>
        <taxon>Paraneoptera</taxon>
        <taxon>Hemiptera</taxon>
        <taxon>Heteroptera</taxon>
        <taxon>Panheteroptera</taxon>
        <taxon>Cimicomorpha</taxon>
        <taxon>Miridae</taxon>
        <taxon>Mirini</taxon>
        <taxon>Lygus</taxon>
    </lineage>
</organism>
<feature type="non-terminal residue" evidence="1">
    <location>
        <position position="159"/>
    </location>
</feature>